<keyword evidence="2" id="KW-1185">Reference proteome</keyword>
<protein>
    <recommendedName>
        <fullName evidence="3">YodN</fullName>
    </recommendedName>
</protein>
<dbReference type="AlphaFoldDB" id="A0A926ND60"/>
<gene>
    <name evidence="1" type="ORF">IC621_02280</name>
</gene>
<evidence type="ECO:0000313" key="2">
    <source>
        <dbReference type="Proteomes" id="UP000626844"/>
    </source>
</evidence>
<comment type="caution">
    <text evidence="1">The sequence shown here is derived from an EMBL/GenBank/DDBJ whole genome shotgun (WGS) entry which is preliminary data.</text>
</comment>
<proteinExistence type="predicted"/>
<dbReference type="EMBL" id="JACXAI010000002">
    <property type="protein sequence ID" value="MBD1379046.1"/>
    <property type="molecule type" value="Genomic_DNA"/>
</dbReference>
<evidence type="ECO:0000313" key="1">
    <source>
        <dbReference type="EMBL" id="MBD1379046.1"/>
    </source>
</evidence>
<organism evidence="1 2">
    <name type="scientific">Metabacillus arenae</name>
    <dbReference type="NCBI Taxonomy" id="2771434"/>
    <lineage>
        <taxon>Bacteria</taxon>
        <taxon>Bacillati</taxon>
        <taxon>Bacillota</taxon>
        <taxon>Bacilli</taxon>
        <taxon>Bacillales</taxon>
        <taxon>Bacillaceae</taxon>
        <taxon>Metabacillus</taxon>
    </lineage>
</organism>
<dbReference type="Proteomes" id="UP000626844">
    <property type="component" value="Unassembled WGS sequence"/>
</dbReference>
<sequence length="223" mass="26822">MDKKIPKYRVGDVVVIMLYGTVGTVTKFHKLDDFYLYEVNHGDVLYYENSLELFDEYEGELIETERLEIDYRFFIGDLVEVTGYEGDLFKVVGFRTEIWRYEDDSWEDVIYELTRISDGEWLEADEEELQIVLHQGDIEKFMHHILMLFYFTHGQSHLDQWLQKELPSLKDQIKAVPAPQTKSDMIDELLDIYNDYHILYDMFQDEEYKDMMNLILQNLERYS</sequence>
<dbReference type="RefSeq" id="WP_191155312.1">
    <property type="nucleotide sequence ID" value="NZ_JACXAI010000002.1"/>
</dbReference>
<accession>A0A926ND60</accession>
<name>A0A926ND60_9BACI</name>
<evidence type="ECO:0008006" key="3">
    <source>
        <dbReference type="Google" id="ProtNLM"/>
    </source>
</evidence>
<reference evidence="1" key="1">
    <citation type="submission" date="2020-09" db="EMBL/GenBank/DDBJ databases">
        <title>A novel bacterium of genus Bacillus, isolated from South China Sea.</title>
        <authorList>
            <person name="Huang H."/>
            <person name="Mo K."/>
            <person name="Hu Y."/>
        </authorList>
    </citation>
    <scope>NUCLEOTIDE SEQUENCE</scope>
    <source>
        <strain evidence="1">IB182487</strain>
    </source>
</reference>